<reference evidence="6 8" key="1">
    <citation type="journal article" date="2015" name="Genome Announc.">
        <title>Draft Genome of the Euendolithic (true boring) Cyanobacterium Mastigocoleus testarum strain BC008.</title>
        <authorList>
            <person name="Guida B.S."/>
            <person name="Garcia-Pichel F."/>
        </authorList>
    </citation>
    <scope>NUCLEOTIDE SEQUENCE [LARGE SCALE GENOMIC DNA]</scope>
    <source>
        <strain evidence="6 8">BC008</strain>
    </source>
</reference>
<organism evidence="6 8">
    <name type="scientific">Mastigocoleus testarum BC008</name>
    <dbReference type="NCBI Taxonomy" id="371196"/>
    <lineage>
        <taxon>Bacteria</taxon>
        <taxon>Bacillati</taxon>
        <taxon>Cyanobacteriota</taxon>
        <taxon>Cyanophyceae</taxon>
        <taxon>Nostocales</taxon>
        <taxon>Hapalosiphonaceae</taxon>
        <taxon>Mastigocoleus</taxon>
    </lineage>
</organism>
<evidence type="ECO:0000256" key="2">
    <source>
        <dbReference type="ARBA" id="ARBA00022801"/>
    </source>
</evidence>
<dbReference type="EMBL" id="LMTZ01000026">
    <property type="protein sequence ID" value="KST69350.1"/>
    <property type="molecule type" value="Genomic_DNA"/>
</dbReference>
<dbReference type="RefSeq" id="WP_027846873.1">
    <property type="nucleotide sequence ID" value="NZ_LMTZ01000026.1"/>
</dbReference>
<keyword evidence="8" id="KW-1185">Reference proteome</keyword>
<dbReference type="Pfam" id="PF02922">
    <property type="entry name" value="CBM_48"/>
    <property type="match status" value="1"/>
</dbReference>
<dbReference type="Gene3D" id="2.60.40.10">
    <property type="entry name" value="Immunoglobulins"/>
    <property type="match status" value="1"/>
</dbReference>
<dbReference type="GO" id="GO:0003844">
    <property type="term" value="F:1,4-alpha-glucan branching enzyme activity"/>
    <property type="evidence" value="ECO:0007669"/>
    <property type="project" value="InterPro"/>
</dbReference>
<keyword evidence="4" id="KW-0326">Glycosidase</keyword>
<protein>
    <submittedName>
        <fullName evidence="6">Glycogen debranching protein</fullName>
    </submittedName>
</protein>
<dbReference type="InterPro" id="IPR048650">
    <property type="entry name" value="ISOA1-3-like_C"/>
</dbReference>
<dbReference type="NCBIfam" id="TIGR02100">
    <property type="entry name" value="glgX_debranch"/>
    <property type="match status" value="1"/>
</dbReference>
<gene>
    <name evidence="6" type="ORF">BC008_03695</name>
    <name evidence="7" type="ORF">BC008_03945</name>
</gene>
<name>A0A0V7ZYF8_9CYAN</name>
<dbReference type="EMBL" id="LMTZ01000027">
    <property type="protein sequence ID" value="KST69302.1"/>
    <property type="molecule type" value="Genomic_DNA"/>
</dbReference>
<dbReference type="SUPFAM" id="SSF51011">
    <property type="entry name" value="Glycosyl hydrolase domain"/>
    <property type="match status" value="1"/>
</dbReference>
<evidence type="ECO:0000313" key="8">
    <source>
        <dbReference type="Proteomes" id="UP000053372"/>
    </source>
</evidence>
<dbReference type="InterPro" id="IPR004193">
    <property type="entry name" value="Glyco_hydro_13_N"/>
</dbReference>
<dbReference type="OrthoDB" id="434929at2"/>
<accession>A0A0V7ZYF8</accession>
<evidence type="ECO:0000256" key="1">
    <source>
        <dbReference type="ARBA" id="ARBA00008061"/>
    </source>
</evidence>
<evidence type="ECO:0000256" key="4">
    <source>
        <dbReference type="ARBA" id="ARBA00023295"/>
    </source>
</evidence>
<dbReference type="AlphaFoldDB" id="A0A0V7ZYF8"/>
<dbReference type="InterPro" id="IPR044505">
    <property type="entry name" value="GlgX_Isoamylase_N_E_set"/>
</dbReference>
<dbReference type="SMART" id="SM00642">
    <property type="entry name" value="Aamy"/>
    <property type="match status" value="1"/>
</dbReference>
<dbReference type="Gene3D" id="2.60.40.1180">
    <property type="entry name" value="Golgi alpha-mannosidase II"/>
    <property type="match status" value="1"/>
</dbReference>
<dbReference type="Proteomes" id="UP000053372">
    <property type="component" value="Unassembled WGS sequence"/>
</dbReference>
<dbReference type="InterPro" id="IPR037439">
    <property type="entry name" value="Branching_enzy"/>
</dbReference>
<dbReference type="Gene3D" id="3.20.20.80">
    <property type="entry name" value="Glycosidases"/>
    <property type="match status" value="1"/>
</dbReference>
<dbReference type="Pfam" id="PF00128">
    <property type="entry name" value="Alpha-amylase"/>
    <property type="match status" value="1"/>
</dbReference>
<comment type="caution">
    <text evidence="6">The sequence shown here is derived from an EMBL/GenBank/DDBJ whole genome shotgun (WGS) entry which is preliminary data.</text>
</comment>
<keyword evidence="2" id="KW-0378">Hydrolase</keyword>
<dbReference type="CDD" id="cd11326">
    <property type="entry name" value="AmyAc_Glg_debranch"/>
    <property type="match status" value="1"/>
</dbReference>
<proteinExistence type="inferred from homology"/>
<dbReference type="SUPFAM" id="SSF81296">
    <property type="entry name" value="E set domains"/>
    <property type="match status" value="1"/>
</dbReference>
<sequence>MAENLKTFPGKSFPLGATVYPHGVNFCIFSQNASAIELLLFDAASAAQPTQTIKLDPILNKTYYYWHVFIPGIKSGQIYAYRACGQFAPERGYRFDNTKVLLDPYARTIVGEEVYNRQAAIRSGDNCAQALKGVVLDPSTYNWEGDLHPRIPYACSVIYELHVGGFTRHPNSGVSESKRGTYAGLIEKIPYLKELGITAVELLPIHQFDAQDVPPGLKNYWGYSTINFFAPHRGYSSRRDSLGAVDEFRDLVKALHREGIEVILDVVFNHTAEGNEQGPTLSFRGLDNQTYYILDENPAHYKNYSGCGNTFKGNHPIVSRLILDSLRYWVSEMHVDGFRFDLATVLGRNIFGEPIKEEAGTTNIISAIESDPILAGTKLIAEAWDAAGLYGVGKFVELADWFAEWNGPFRDDVRRFVKSDRASINALAARILASPDIYSRLDTDINRSVNFITCHDGFTLNDLVSYNRKHNLANGEENCDGTNDNFSWNCGLEGVTEDLEIEQLRSQQIKNFFTILFISQGTPMLLMGDEVRRTQLGNNNAYCQDNQLSWFDWSLVSKHHDLLSFVKKLIHFIQGLAIFRQEKFLEVTHASLEPHLVWHGVYLGQPDRGEDSHTLAFSLNHPGMGEHLHIMLNAYWESLNFELPPLELGNYWHRIVDTALSTPDDFSDLEAAVKICEENFYPVTARSCVVLMEKKI</sequence>
<evidence type="ECO:0000313" key="7">
    <source>
        <dbReference type="EMBL" id="KST69350.1"/>
    </source>
</evidence>
<dbReference type="InterPro" id="IPR013783">
    <property type="entry name" value="Ig-like_fold"/>
</dbReference>
<dbReference type="GO" id="GO:0004135">
    <property type="term" value="F:amylo-alpha-1,6-glucosidase activity"/>
    <property type="evidence" value="ECO:0007669"/>
    <property type="project" value="InterPro"/>
</dbReference>
<dbReference type="InterPro" id="IPR014756">
    <property type="entry name" value="Ig_E-set"/>
</dbReference>
<dbReference type="InterPro" id="IPR017853">
    <property type="entry name" value="GH"/>
</dbReference>
<dbReference type="Pfam" id="PF21156">
    <property type="entry name" value="ISOA1-3_C"/>
    <property type="match status" value="1"/>
</dbReference>
<feature type="domain" description="Glycosyl hydrolase family 13 catalytic" evidence="5">
    <location>
        <begin position="160"/>
        <end position="573"/>
    </location>
</feature>
<dbReference type="PIRSF" id="PIRSF000463">
    <property type="entry name" value="GlgB"/>
    <property type="match status" value="1"/>
</dbReference>
<evidence type="ECO:0000259" key="5">
    <source>
        <dbReference type="SMART" id="SM00642"/>
    </source>
</evidence>
<dbReference type="InterPro" id="IPR011837">
    <property type="entry name" value="Glycogen_debranch_GlgX"/>
</dbReference>
<dbReference type="GO" id="GO:0005978">
    <property type="term" value="P:glycogen biosynthetic process"/>
    <property type="evidence" value="ECO:0007669"/>
    <property type="project" value="InterPro"/>
</dbReference>
<dbReference type="InterPro" id="IPR006047">
    <property type="entry name" value="GH13_cat_dom"/>
</dbReference>
<comment type="similarity">
    <text evidence="1">Belongs to the glycosyl hydrolase 13 family.</text>
</comment>
<dbReference type="GO" id="GO:0005980">
    <property type="term" value="P:glycogen catabolic process"/>
    <property type="evidence" value="ECO:0007669"/>
    <property type="project" value="InterPro"/>
</dbReference>
<dbReference type="CDD" id="cd02856">
    <property type="entry name" value="E_set_GDE_Isoamylase_N"/>
    <property type="match status" value="1"/>
</dbReference>
<dbReference type="GO" id="GO:0019156">
    <property type="term" value="F:isoamylase activity"/>
    <property type="evidence" value="ECO:0007669"/>
    <property type="project" value="UniProtKB-ARBA"/>
</dbReference>
<evidence type="ECO:0000313" key="6">
    <source>
        <dbReference type="EMBL" id="KST69302.1"/>
    </source>
</evidence>
<keyword evidence="3" id="KW-0809">Transit peptide</keyword>
<evidence type="ECO:0000256" key="3">
    <source>
        <dbReference type="ARBA" id="ARBA00022946"/>
    </source>
</evidence>
<dbReference type="SUPFAM" id="SSF51445">
    <property type="entry name" value="(Trans)glycosidases"/>
    <property type="match status" value="1"/>
</dbReference>
<dbReference type="PANTHER" id="PTHR43002">
    <property type="entry name" value="GLYCOGEN DEBRANCHING ENZYME"/>
    <property type="match status" value="1"/>
</dbReference>
<dbReference type="InterPro" id="IPR013780">
    <property type="entry name" value="Glyco_hydro_b"/>
</dbReference>